<reference evidence="3" key="1">
    <citation type="journal article" date="2019" name="Int. J. Syst. Evol. Microbiol.">
        <title>The Global Catalogue of Microorganisms (GCM) 10K type strain sequencing project: providing services to taxonomists for standard genome sequencing and annotation.</title>
        <authorList>
            <consortium name="The Broad Institute Genomics Platform"/>
            <consortium name="The Broad Institute Genome Sequencing Center for Infectious Disease"/>
            <person name="Wu L."/>
            <person name="Ma J."/>
        </authorList>
    </citation>
    <scope>NUCLEOTIDE SEQUENCE [LARGE SCALE GENOMIC DNA]</scope>
    <source>
        <strain evidence="3">NBRC 108730</strain>
    </source>
</reference>
<evidence type="ECO:0000313" key="2">
    <source>
        <dbReference type="EMBL" id="GMA85409.1"/>
    </source>
</evidence>
<name>A0ABQ6JC91_9ACTN</name>
<organism evidence="2 3">
    <name type="scientific">Angustibacter aerolatus</name>
    <dbReference type="NCBI Taxonomy" id="1162965"/>
    <lineage>
        <taxon>Bacteria</taxon>
        <taxon>Bacillati</taxon>
        <taxon>Actinomycetota</taxon>
        <taxon>Actinomycetes</taxon>
        <taxon>Kineosporiales</taxon>
        <taxon>Kineosporiaceae</taxon>
    </lineage>
</organism>
<comment type="caution">
    <text evidence="2">The sequence shown here is derived from an EMBL/GenBank/DDBJ whole genome shotgun (WGS) entry which is preliminary data.</text>
</comment>
<sequence length="86" mass="8928">MGQAQRNKVASVVRYAAAVHSVDRSRLVTALADAVERADRDLDVLLQVDLGGGAQRPGAPAAASTRPTCRRSPSASPRRLGCTCAG</sequence>
<dbReference type="InterPro" id="IPR029066">
    <property type="entry name" value="PLP-binding_barrel"/>
</dbReference>
<gene>
    <name evidence="2" type="ORF">GCM10025868_06590</name>
</gene>
<dbReference type="Proteomes" id="UP001157017">
    <property type="component" value="Unassembled WGS sequence"/>
</dbReference>
<dbReference type="Gene3D" id="3.20.20.10">
    <property type="entry name" value="Alanine racemase"/>
    <property type="match status" value="1"/>
</dbReference>
<accession>A0ABQ6JC91</accession>
<evidence type="ECO:0000256" key="1">
    <source>
        <dbReference type="SAM" id="MobiDB-lite"/>
    </source>
</evidence>
<dbReference type="SUPFAM" id="SSF51419">
    <property type="entry name" value="PLP-binding barrel"/>
    <property type="match status" value="1"/>
</dbReference>
<protein>
    <submittedName>
        <fullName evidence="2">Uncharacterized protein</fullName>
    </submittedName>
</protein>
<evidence type="ECO:0000313" key="3">
    <source>
        <dbReference type="Proteomes" id="UP001157017"/>
    </source>
</evidence>
<proteinExistence type="predicted"/>
<feature type="compositionally biased region" description="Polar residues" evidence="1">
    <location>
        <begin position="65"/>
        <end position="75"/>
    </location>
</feature>
<feature type="region of interest" description="Disordered" evidence="1">
    <location>
        <begin position="53"/>
        <end position="86"/>
    </location>
</feature>
<keyword evidence="3" id="KW-1185">Reference proteome</keyword>
<dbReference type="EMBL" id="BSUZ01000001">
    <property type="protein sequence ID" value="GMA85409.1"/>
    <property type="molecule type" value="Genomic_DNA"/>
</dbReference>